<evidence type="ECO:0000256" key="1">
    <source>
        <dbReference type="SAM" id="Phobius"/>
    </source>
</evidence>
<sequence length="66" mass="7384">MSESLRQAGPYIGAVYVQAGAIILLGGIGYFIDKWRESFPLWFMIGVACGIVVGLYEMAKVIWRDR</sequence>
<proteinExistence type="predicted"/>
<reference evidence="2" key="1">
    <citation type="submission" date="2018-05" db="EMBL/GenBank/DDBJ databases">
        <authorList>
            <person name="Lanie J.A."/>
            <person name="Ng W.-L."/>
            <person name="Kazmierczak K.M."/>
            <person name="Andrzejewski T.M."/>
            <person name="Davidsen T.M."/>
            <person name="Wayne K.J."/>
            <person name="Tettelin H."/>
            <person name="Glass J.I."/>
            <person name="Rusch D."/>
            <person name="Podicherti R."/>
            <person name="Tsui H.-C.T."/>
            <person name="Winkler M.E."/>
        </authorList>
    </citation>
    <scope>NUCLEOTIDE SEQUENCE</scope>
</reference>
<dbReference type="InterPro" id="IPR032820">
    <property type="entry name" value="ATPase_put"/>
</dbReference>
<name>A0A381NC33_9ZZZZ</name>
<organism evidence="2">
    <name type="scientific">marine metagenome</name>
    <dbReference type="NCBI Taxonomy" id="408172"/>
    <lineage>
        <taxon>unclassified sequences</taxon>
        <taxon>metagenomes</taxon>
        <taxon>ecological metagenomes</taxon>
    </lineage>
</organism>
<keyword evidence="1" id="KW-0812">Transmembrane</keyword>
<protein>
    <recommendedName>
        <fullName evidence="3">F0F1-ATPase subunit Ca2+/Mg2+ transporter</fullName>
    </recommendedName>
</protein>
<dbReference type="AlphaFoldDB" id="A0A381NC33"/>
<evidence type="ECO:0008006" key="3">
    <source>
        <dbReference type="Google" id="ProtNLM"/>
    </source>
</evidence>
<gene>
    <name evidence="2" type="ORF">METZ01_LOCUS4996</name>
</gene>
<dbReference type="EMBL" id="UINC01000258">
    <property type="protein sequence ID" value="SUZ52142.1"/>
    <property type="molecule type" value="Genomic_DNA"/>
</dbReference>
<feature type="transmembrane region" description="Helical" evidence="1">
    <location>
        <begin position="12"/>
        <end position="32"/>
    </location>
</feature>
<keyword evidence="1" id="KW-0472">Membrane</keyword>
<accession>A0A381NC33</accession>
<feature type="transmembrane region" description="Helical" evidence="1">
    <location>
        <begin position="38"/>
        <end position="56"/>
    </location>
</feature>
<keyword evidence="1" id="KW-1133">Transmembrane helix</keyword>
<evidence type="ECO:0000313" key="2">
    <source>
        <dbReference type="EMBL" id="SUZ52142.1"/>
    </source>
</evidence>
<dbReference type="Pfam" id="PF09527">
    <property type="entry name" value="ATPase_gene1"/>
    <property type="match status" value="1"/>
</dbReference>